<proteinExistence type="predicted"/>
<dbReference type="Proteomes" id="UP000239563">
    <property type="component" value="Chromosome VII"/>
</dbReference>
<organism evidence="1 2">
    <name type="scientific">Sporisorium reilianum f. sp. reilianum</name>
    <dbReference type="NCBI Taxonomy" id="72559"/>
    <lineage>
        <taxon>Eukaryota</taxon>
        <taxon>Fungi</taxon>
        <taxon>Dikarya</taxon>
        <taxon>Basidiomycota</taxon>
        <taxon>Ustilaginomycotina</taxon>
        <taxon>Ustilaginomycetes</taxon>
        <taxon>Ustilaginales</taxon>
        <taxon>Ustilaginaceae</taxon>
        <taxon>Sporisorium</taxon>
    </lineage>
</organism>
<accession>A0A2N8UDU5</accession>
<name>A0A2N8UDU5_9BASI</name>
<reference evidence="1 2" key="1">
    <citation type="submission" date="2017-02" db="EMBL/GenBank/DDBJ databases">
        <authorList>
            <person name="Peterson S.W."/>
        </authorList>
    </citation>
    <scope>NUCLEOTIDE SEQUENCE [LARGE SCALE GENOMIC DNA]</scope>
    <source>
        <strain evidence="1 2">SRS1_H2-8</strain>
    </source>
</reference>
<dbReference type="AlphaFoldDB" id="A0A2N8UDU5"/>
<gene>
    <name evidence="1" type="ORF">SRS1_17140</name>
</gene>
<evidence type="ECO:0000313" key="2">
    <source>
        <dbReference type="Proteomes" id="UP000239563"/>
    </source>
</evidence>
<dbReference type="EMBL" id="LT795060">
    <property type="protein sequence ID" value="SJX63156.1"/>
    <property type="molecule type" value="Genomic_DNA"/>
</dbReference>
<sequence length="154" mass="17496">MCLHCRVCQANHEIQADHEAWKSQDCQVIQGEAIDNSKQSQENQVGRQVIKAYQASSACAVFLVCQVCQEYRVCQESQDFQGRLGQMSQVGRTNPVIRVIQDNSDGQVYWESQASPEYQVILDYLDCLGCQASLENQDCQGFQANQRERVWQGN</sequence>
<evidence type="ECO:0000313" key="1">
    <source>
        <dbReference type="EMBL" id="SJX63156.1"/>
    </source>
</evidence>
<protein>
    <submittedName>
        <fullName evidence="1">Uncharacterized protein</fullName>
    </submittedName>
</protein>